<evidence type="ECO:0000313" key="2">
    <source>
        <dbReference type="Proteomes" id="UP000274429"/>
    </source>
</evidence>
<evidence type="ECO:0000313" key="1">
    <source>
        <dbReference type="EMBL" id="VDM32574.1"/>
    </source>
</evidence>
<protein>
    <submittedName>
        <fullName evidence="3">Cmyb_C domain-containing protein</fullName>
    </submittedName>
</protein>
<reference evidence="3" key="1">
    <citation type="submission" date="2017-02" db="UniProtKB">
        <authorList>
            <consortium name="WormBaseParasite"/>
        </authorList>
    </citation>
    <scope>IDENTIFICATION</scope>
</reference>
<evidence type="ECO:0000313" key="3">
    <source>
        <dbReference type="WBParaSite" id="TTAC_0000809601-mRNA-1"/>
    </source>
</evidence>
<proteinExistence type="predicted"/>
<dbReference type="EMBL" id="UYWX01020443">
    <property type="protein sequence ID" value="VDM32574.1"/>
    <property type="molecule type" value="Genomic_DNA"/>
</dbReference>
<name>A0A0R3X3Z3_HYDTA</name>
<gene>
    <name evidence="1" type="ORF">TTAC_LOCUS8081</name>
</gene>
<dbReference type="Proteomes" id="UP000274429">
    <property type="component" value="Unassembled WGS sequence"/>
</dbReference>
<dbReference type="WBParaSite" id="TTAC_0000809601-mRNA-1">
    <property type="protein sequence ID" value="TTAC_0000809601-mRNA-1"/>
    <property type="gene ID" value="TTAC_0000809601"/>
</dbReference>
<dbReference type="AlphaFoldDB" id="A0A0R3X3Z3"/>
<keyword evidence="2" id="KW-1185">Reference proteome</keyword>
<dbReference type="OrthoDB" id="6279662at2759"/>
<organism evidence="3">
    <name type="scientific">Hydatigena taeniaeformis</name>
    <name type="common">Feline tapeworm</name>
    <name type="synonym">Taenia taeniaeformis</name>
    <dbReference type="NCBI Taxonomy" id="6205"/>
    <lineage>
        <taxon>Eukaryota</taxon>
        <taxon>Metazoa</taxon>
        <taxon>Spiralia</taxon>
        <taxon>Lophotrochozoa</taxon>
        <taxon>Platyhelminthes</taxon>
        <taxon>Cestoda</taxon>
        <taxon>Eucestoda</taxon>
        <taxon>Cyclophyllidea</taxon>
        <taxon>Taeniidae</taxon>
        <taxon>Hydatigera</taxon>
    </lineage>
</organism>
<sequence>MYLFAEDFAAVSGAVLLLSYRKDKQNVEESSCIDEDSLLHLEKNLFLFSPSTTDVDEDIIFDKVRDVFVPKLAKNVSSSNSTLNSPSIEARNCTLAAAGKYDDEFVNYPFYNQRTANKPITNIGPSGMREKGSPEVLSPISVISMASIKQKESPKNGGLKPGLAAIRTVPLTGRLLTPHHQTEVEDRTAKVSKSVVGRVVMTLALQMAEGPFDTMKSCLSLYSLAVGSQARRWRLRRCNPKGCGGVRTNIVEGWHCARFGRTFSPLLPTSWICSSPSEDEEGTLPQPTAQRPRTRSFSWCKAEWSLIQHLELMPAPRRCAIQSHWRQRAEVLECVSIVCTLRLLSLATALWNGDKRAGVKLKEDFHFIKSNSRMS</sequence>
<reference evidence="1 2" key="2">
    <citation type="submission" date="2018-11" db="EMBL/GenBank/DDBJ databases">
        <authorList>
            <consortium name="Pathogen Informatics"/>
        </authorList>
    </citation>
    <scope>NUCLEOTIDE SEQUENCE [LARGE SCALE GENOMIC DNA]</scope>
</reference>
<accession>A0A0R3X3Z3</accession>